<evidence type="ECO:0000313" key="9">
    <source>
        <dbReference type="RefSeq" id="XP_060547759.1"/>
    </source>
</evidence>
<dbReference type="InterPro" id="IPR028082">
    <property type="entry name" value="Peripla_BP_I"/>
</dbReference>
<gene>
    <name evidence="9" type="primary">LOC117658977</name>
</gene>
<feature type="domain" description="Receptor ligand binding region" evidence="7">
    <location>
        <begin position="100"/>
        <end position="191"/>
    </location>
</feature>
<keyword evidence="6" id="KW-0325">Glycoprotein</keyword>
<dbReference type="SUPFAM" id="SSF53822">
    <property type="entry name" value="Periplasmic binding protein-like I"/>
    <property type="match status" value="1"/>
</dbReference>
<comment type="subcellular location">
    <subcellularLocation>
        <location evidence="1">Membrane</location>
        <topology evidence="1">Multi-pass membrane protein</topology>
    </subcellularLocation>
</comment>
<dbReference type="GeneID" id="117658977"/>
<evidence type="ECO:0000256" key="1">
    <source>
        <dbReference type="ARBA" id="ARBA00004141"/>
    </source>
</evidence>
<dbReference type="InterPro" id="IPR000068">
    <property type="entry name" value="GPCR_3_Ca_sens_rcpt-rel"/>
</dbReference>
<proteinExistence type="predicted"/>
<sequence>MLSQIHWCGLICWRPLLEDFLAVDALFFLMFPVIKMNALKCPEVDPFPVPHEWYQPGDVLIGGMSSHIIYAFREHLFYEHPSRELYGLSDLITKFYQHLLSLAFAVKEINENQEILPNITLGFRIHDSYYDARMTFRTTLDLLFKSNRFMPNYKCGLQTDLVAIIGGLGSETSSHMADIVEFYKIPQVGPGMRKFL</sequence>
<keyword evidence="4" id="KW-0472">Membrane</keyword>
<dbReference type="Pfam" id="PF01094">
    <property type="entry name" value="ANF_receptor"/>
    <property type="match status" value="1"/>
</dbReference>
<evidence type="ECO:0000313" key="8">
    <source>
        <dbReference type="Proteomes" id="UP001652622"/>
    </source>
</evidence>
<keyword evidence="8" id="KW-1185">Reference proteome</keyword>
<evidence type="ECO:0000256" key="3">
    <source>
        <dbReference type="ARBA" id="ARBA00022989"/>
    </source>
</evidence>
<dbReference type="PRINTS" id="PR00248">
    <property type="entry name" value="GPCRMGR"/>
</dbReference>
<dbReference type="PANTHER" id="PTHR24061:SF599">
    <property type="entry name" value="G-PROTEIN COUPLED RECEPTORS FAMILY 3 PROFILE DOMAIN-CONTAINING PROTEIN"/>
    <property type="match status" value="1"/>
</dbReference>
<name>A0ABM3ZHA6_PANGU</name>
<keyword evidence="5" id="KW-0675">Receptor</keyword>
<organism evidence="8 9">
    <name type="scientific">Pantherophis guttatus</name>
    <name type="common">Corn snake</name>
    <name type="synonym">Elaphe guttata</name>
    <dbReference type="NCBI Taxonomy" id="94885"/>
    <lineage>
        <taxon>Eukaryota</taxon>
        <taxon>Metazoa</taxon>
        <taxon>Chordata</taxon>
        <taxon>Craniata</taxon>
        <taxon>Vertebrata</taxon>
        <taxon>Euteleostomi</taxon>
        <taxon>Lepidosauria</taxon>
        <taxon>Squamata</taxon>
        <taxon>Bifurcata</taxon>
        <taxon>Unidentata</taxon>
        <taxon>Episquamata</taxon>
        <taxon>Toxicofera</taxon>
        <taxon>Serpentes</taxon>
        <taxon>Colubroidea</taxon>
        <taxon>Colubridae</taxon>
        <taxon>Colubrinae</taxon>
        <taxon>Pantherophis</taxon>
    </lineage>
</organism>
<evidence type="ECO:0000256" key="6">
    <source>
        <dbReference type="ARBA" id="ARBA00023180"/>
    </source>
</evidence>
<dbReference type="PANTHER" id="PTHR24061">
    <property type="entry name" value="CALCIUM-SENSING RECEPTOR-RELATED"/>
    <property type="match status" value="1"/>
</dbReference>
<keyword evidence="2" id="KW-0812">Transmembrane</keyword>
<evidence type="ECO:0000256" key="5">
    <source>
        <dbReference type="ARBA" id="ARBA00023170"/>
    </source>
</evidence>
<dbReference type="RefSeq" id="XP_060547759.1">
    <property type="nucleotide sequence ID" value="XM_060691776.1"/>
</dbReference>
<protein>
    <submittedName>
        <fullName evidence="9">Vomeronasal type-2 receptor 26-like isoform X2</fullName>
    </submittedName>
</protein>
<dbReference type="InterPro" id="IPR000337">
    <property type="entry name" value="GPCR_3"/>
</dbReference>
<evidence type="ECO:0000259" key="7">
    <source>
        <dbReference type="Pfam" id="PF01094"/>
    </source>
</evidence>
<reference evidence="9" key="1">
    <citation type="submission" date="2025-08" db="UniProtKB">
        <authorList>
            <consortium name="RefSeq"/>
        </authorList>
    </citation>
    <scope>IDENTIFICATION</scope>
    <source>
        <tissue evidence="9">Blood</tissue>
    </source>
</reference>
<dbReference type="Gene3D" id="3.40.50.2300">
    <property type="match status" value="1"/>
</dbReference>
<accession>A0ABM3ZHA6</accession>
<keyword evidence="3" id="KW-1133">Transmembrane helix</keyword>
<evidence type="ECO:0000256" key="4">
    <source>
        <dbReference type="ARBA" id="ARBA00023136"/>
    </source>
</evidence>
<dbReference type="Proteomes" id="UP001652622">
    <property type="component" value="Unplaced"/>
</dbReference>
<evidence type="ECO:0000256" key="2">
    <source>
        <dbReference type="ARBA" id="ARBA00022692"/>
    </source>
</evidence>
<dbReference type="InterPro" id="IPR001828">
    <property type="entry name" value="ANF_lig-bd_rcpt"/>
</dbReference>